<comment type="similarity">
    <text evidence="1 8">Belongs to the cytidylate kinase family. Type 1 subfamily.</text>
</comment>
<dbReference type="AlphaFoldDB" id="A0A2T4Z9T8"/>
<evidence type="ECO:0000256" key="6">
    <source>
        <dbReference type="ARBA" id="ARBA00047615"/>
    </source>
</evidence>
<evidence type="ECO:0000256" key="2">
    <source>
        <dbReference type="ARBA" id="ARBA00022679"/>
    </source>
</evidence>
<dbReference type="NCBIfam" id="TIGR00017">
    <property type="entry name" value="cmk"/>
    <property type="match status" value="1"/>
</dbReference>
<name>A0A2T4Z9T8_9BACL</name>
<dbReference type="GO" id="GO:0036431">
    <property type="term" value="F:dCMP kinase activity"/>
    <property type="evidence" value="ECO:0007669"/>
    <property type="project" value="InterPro"/>
</dbReference>
<feature type="binding site" evidence="8">
    <location>
        <begin position="10"/>
        <end position="18"/>
    </location>
    <ligand>
        <name>ATP</name>
        <dbReference type="ChEBI" id="CHEBI:30616"/>
    </ligand>
</feature>
<dbReference type="Proteomes" id="UP000241639">
    <property type="component" value="Unassembled WGS sequence"/>
</dbReference>
<evidence type="ECO:0000313" key="11">
    <source>
        <dbReference type="Proteomes" id="UP000241639"/>
    </source>
</evidence>
<dbReference type="GO" id="GO:0015949">
    <property type="term" value="P:nucleobase-containing small molecule interconversion"/>
    <property type="evidence" value="ECO:0007669"/>
    <property type="project" value="TreeGrafter"/>
</dbReference>
<evidence type="ECO:0000256" key="4">
    <source>
        <dbReference type="ARBA" id="ARBA00022777"/>
    </source>
</evidence>
<feature type="domain" description="Cytidylate kinase" evidence="9">
    <location>
        <begin position="6"/>
        <end position="217"/>
    </location>
</feature>
<proteinExistence type="inferred from homology"/>
<dbReference type="GO" id="GO:0005524">
    <property type="term" value="F:ATP binding"/>
    <property type="evidence" value="ECO:0007669"/>
    <property type="project" value="UniProtKB-UniRule"/>
</dbReference>
<keyword evidence="11" id="KW-1185">Reference proteome</keyword>
<accession>A0A2T4Z9T8</accession>
<dbReference type="InterPro" id="IPR011994">
    <property type="entry name" value="Cytidylate_kinase_dom"/>
</dbReference>
<comment type="caution">
    <text evidence="10">The sequence shown here is derived from an EMBL/GenBank/DDBJ whole genome shotgun (WGS) entry which is preliminary data.</text>
</comment>
<dbReference type="PANTHER" id="PTHR21299:SF2">
    <property type="entry name" value="CYTIDYLATE KINASE"/>
    <property type="match status" value="1"/>
</dbReference>
<keyword evidence="8" id="KW-0963">Cytoplasm</keyword>
<dbReference type="EC" id="2.7.4.25" evidence="8"/>
<comment type="subcellular location">
    <subcellularLocation>
        <location evidence="8">Cytoplasm</location>
    </subcellularLocation>
</comment>
<dbReference type="OrthoDB" id="9807434at2"/>
<keyword evidence="2 8" id="KW-0808">Transferase</keyword>
<evidence type="ECO:0000256" key="1">
    <source>
        <dbReference type="ARBA" id="ARBA00009427"/>
    </source>
</evidence>
<comment type="catalytic activity">
    <reaction evidence="7 8">
        <text>CMP + ATP = CDP + ADP</text>
        <dbReference type="Rhea" id="RHEA:11600"/>
        <dbReference type="ChEBI" id="CHEBI:30616"/>
        <dbReference type="ChEBI" id="CHEBI:58069"/>
        <dbReference type="ChEBI" id="CHEBI:60377"/>
        <dbReference type="ChEBI" id="CHEBI:456216"/>
        <dbReference type="EC" id="2.7.4.25"/>
    </reaction>
</comment>
<keyword evidence="4 8" id="KW-0418">Kinase</keyword>
<keyword evidence="3 8" id="KW-0547">Nucleotide-binding</keyword>
<sequence length="226" mass="24822">MRSISVAIDGPAGAGKSTVARLVAQQLHLTYVDTGAMYRAVTLQALKRGIDVTDEGAVARLANQMDIALTPADGELDVFVDGQRITEEIRTPEVTTHVSAVAGNPEVRKILAQKQREMGEEGGVVMDGRDIGTHVLPAAELKVYLTASIEERAQRRYNELVQKGYQLDWEQLKEEIRYRDEQDRNRQHSPLKPADDAVHLDTTGLTIPEVVQAILDLSRTKVGGGE</sequence>
<evidence type="ECO:0000313" key="10">
    <source>
        <dbReference type="EMBL" id="PTM58658.1"/>
    </source>
</evidence>
<dbReference type="RefSeq" id="WP_107725432.1">
    <property type="nucleotide sequence ID" value="NZ_PZZP01000001.1"/>
</dbReference>
<dbReference type="GO" id="GO:0036430">
    <property type="term" value="F:CMP kinase activity"/>
    <property type="evidence" value="ECO:0007669"/>
    <property type="project" value="RHEA"/>
</dbReference>
<dbReference type="GO" id="GO:0005829">
    <property type="term" value="C:cytosol"/>
    <property type="evidence" value="ECO:0007669"/>
    <property type="project" value="TreeGrafter"/>
</dbReference>
<evidence type="ECO:0000256" key="8">
    <source>
        <dbReference type="HAMAP-Rule" id="MF_00238"/>
    </source>
</evidence>
<evidence type="ECO:0000256" key="7">
    <source>
        <dbReference type="ARBA" id="ARBA00048478"/>
    </source>
</evidence>
<dbReference type="EMBL" id="PZZP01000001">
    <property type="protein sequence ID" value="PTM58658.1"/>
    <property type="molecule type" value="Genomic_DNA"/>
</dbReference>
<comment type="catalytic activity">
    <reaction evidence="6 8">
        <text>dCMP + ATP = dCDP + ADP</text>
        <dbReference type="Rhea" id="RHEA:25094"/>
        <dbReference type="ChEBI" id="CHEBI:30616"/>
        <dbReference type="ChEBI" id="CHEBI:57566"/>
        <dbReference type="ChEBI" id="CHEBI:58593"/>
        <dbReference type="ChEBI" id="CHEBI:456216"/>
        <dbReference type="EC" id="2.7.4.25"/>
    </reaction>
</comment>
<evidence type="ECO:0000259" key="9">
    <source>
        <dbReference type="Pfam" id="PF02224"/>
    </source>
</evidence>
<evidence type="ECO:0000256" key="3">
    <source>
        <dbReference type="ARBA" id="ARBA00022741"/>
    </source>
</evidence>
<gene>
    <name evidence="8" type="primary">cmk</name>
    <name evidence="10" type="ORF">C8J48_1245</name>
</gene>
<dbReference type="Gene3D" id="3.40.50.300">
    <property type="entry name" value="P-loop containing nucleotide triphosphate hydrolases"/>
    <property type="match status" value="1"/>
</dbReference>
<dbReference type="HAMAP" id="MF_00238">
    <property type="entry name" value="Cytidyl_kinase_type1"/>
    <property type="match status" value="1"/>
</dbReference>
<dbReference type="GO" id="GO:0006220">
    <property type="term" value="P:pyrimidine nucleotide metabolic process"/>
    <property type="evidence" value="ECO:0007669"/>
    <property type="project" value="UniProtKB-UniRule"/>
</dbReference>
<dbReference type="CDD" id="cd02020">
    <property type="entry name" value="CMPK"/>
    <property type="match status" value="1"/>
</dbReference>
<protein>
    <recommendedName>
        <fullName evidence="8">Cytidylate kinase</fullName>
        <shortName evidence="8">CK</shortName>
        <ecNumber evidence="8">2.7.4.25</ecNumber>
    </recommendedName>
    <alternativeName>
        <fullName evidence="8">Cytidine monophosphate kinase</fullName>
        <shortName evidence="8">CMP kinase</shortName>
    </alternativeName>
</protein>
<keyword evidence="5 8" id="KW-0067">ATP-binding</keyword>
<evidence type="ECO:0000256" key="5">
    <source>
        <dbReference type="ARBA" id="ARBA00022840"/>
    </source>
</evidence>
<dbReference type="Pfam" id="PF02224">
    <property type="entry name" value="Cytidylate_kin"/>
    <property type="match status" value="1"/>
</dbReference>
<dbReference type="PANTHER" id="PTHR21299">
    <property type="entry name" value="CYTIDYLATE KINASE/PANTOATE-BETA-ALANINE LIGASE"/>
    <property type="match status" value="1"/>
</dbReference>
<dbReference type="SUPFAM" id="SSF52540">
    <property type="entry name" value="P-loop containing nucleoside triphosphate hydrolases"/>
    <property type="match status" value="1"/>
</dbReference>
<organism evidence="10 11">
    <name type="scientific">Desmospora activa DSM 45169</name>
    <dbReference type="NCBI Taxonomy" id="1121389"/>
    <lineage>
        <taxon>Bacteria</taxon>
        <taxon>Bacillati</taxon>
        <taxon>Bacillota</taxon>
        <taxon>Bacilli</taxon>
        <taxon>Bacillales</taxon>
        <taxon>Thermoactinomycetaceae</taxon>
        <taxon>Desmospora</taxon>
    </lineage>
</organism>
<reference evidence="10 11" key="1">
    <citation type="submission" date="2018-04" db="EMBL/GenBank/DDBJ databases">
        <title>Genomic Encyclopedia of Archaeal and Bacterial Type Strains, Phase II (KMG-II): from individual species to whole genera.</title>
        <authorList>
            <person name="Goeker M."/>
        </authorList>
    </citation>
    <scope>NUCLEOTIDE SEQUENCE [LARGE SCALE GENOMIC DNA]</scope>
    <source>
        <strain evidence="10 11">DSM 45169</strain>
    </source>
</reference>
<dbReference type="InterPro" id="IPR027417">
    <property type="entry name" value="P-loop_NTPase"/>
</dbReference>
<dbReference type="InterPro" id="IPR003136">
    <property type="entry name" value="Cytidylate_kin"/>
</dbReference>